<feature type="transmembrane region" description="Helical" evidence="5">
    <location>
        <begin position="206"/>
        <end position="222"/>
    </location>
</feature>
<dbReference type="STRING" id="545697.HMPREF0216_00188"/>
<name>L1QNI3_9CLOT</name>
<evidence type="ECO:0000259" key="6">
    <source>
        <dbReference type="Pfam" id="PF04932"/>
    </source>
</evidence>
<evidence type="ECO:0000256" key="3">
    <source>
        <dbReference type="ARBA" id="ARBA00022989"/>
    </source>
</evidence>
<dbReference type="EMBL" id="AMEZ01000007">
    <property type="protein sequence ID" value="EKY29481.1"/>
    <property type="molecule type" value="Genomic_DNA"/>
</dbReference>
<feature type="transmembrane region" description="Helical" evidence="5">
    <location>
        <begin position="257"/>
        <end position="275"/>
    </location>
</feature>
<dbReference type="PANTHER" id="PTHR37422">
    <property type="entry name" value="TEICHURONIC ACID BIOSYNTHESIS PROTEIN TUAE"/>
    <property type="match status" value="1"/>
</dbReference>
<dbReference type="AlphaFoldDB" id="L1QNI3"/>
<dbReference type="InterPro" id="IPR051533">
    <property type="entry name" value="WaaL-like"/>
</dbReference>
<comment type="subcellular location">
    <subcellularLocation>
        <location evidence="1">Membrane</location>
        <topology evidence="1">Multi-pass membrane protein</topology>
    </subcellularLocation>
</comment>
<organism evidence="7 8">
    <name type="scientific">Clostridium celatum DSM 1785</name>
    <dbReference type="NCBI Taxonomy" id="545697"/>
    <lineage>
        <taxon>Bacteria</taxon>
        <taxon>Bacillati</taxon>
        <taxon>Bacillota</taxon>
        <taxon>Clostridia</taxon>
        <taxon>Eubacteriales</taxon>
        <taxon>Clostridiaceae</taxon>
        <taxon>Clostridium</taxon>
    </lineage>
</organism>
<keyword evidence="4 5" id="KW-0472">Membrane</keyword>
<dbReference type="OrthoDB" id="95091at31979"/>
<evidence type="ECO:0000313" key="8">
    <source>
        <dbReference type="Proteomes" id="UP000010420"/>
    </source>
</evidence>
<evidence type="ECO:0000256" key="4">
    <source>
        <dbReference type="ARBA" id="ARBA00023136"/>
    </source>
</evidence>
<feature type="transmembrane region" description="Helical" evidence="5">
    <location>
        <begin position="121"/>
        <end position="140"/>
    </location>
</feature>
<dbReference type="InterPro" id="IPR007016">
    <property type="entry name" value="O-antigen_ligase-rel_domated"/>
</dbReference>
<feature type="domain" description="O-antigen ligase-related" evidence="6">
    <location>
        <begin position="213"/>
        <end position="348"/>
    </location>
</feature>
<evidence type="ECO:0000256" key="5">
    <source>
        <dbReference type="SAM" id="Phobius"/>
    </source>
</evidence>
<dbReference type="RefSeq" id="WP_005210004.1">
    <property type="nucleotide sequence ID" value="NZ_KB291602.1"/>
</dbReference>
<evidence type="ECO:0000313" key="7">
    <source>
        <dbReference type="EMBL" id="EKY29481.1"/>
    </source>
</evidence>
<comment type="caution">
    <text evidence="7">The sequence shown here is derived from an EMBL/GenBank/DDBJ whole genome shotgun (WGS) entry which is preliminary data.</text>
</comment>
<feature type="transmembrane region" description="Helical" evidence="5">
    <location>
        <begin position="12"/>
        <end position="31"/>
    </location>
</feature>
<dbReference type="GO" id="GO:0016020">
    <property type="term" value="C:membrane"/>
    <property type="evidence" value="ECO:0007669"/>
    <property type="project" value="UniProtKB-SubCell"/>
</dbReference>
<dbReference type="PATRIC" id="fig|545697.3.peg.185"/>
<feature type="transmembrane region" description="Helical" evidence="5">
    <location>
        <begin position="93"/>
        <end position="109"/>
    </location>
</feature>
<evidence type="ECO:0000256" key="1">
    <source>
        <dbReference type="ARBA" id="ARBA00004141"/>
    </source>
</evidence>
<sequence length="364" mass="41216">MNTKVLNKIYNFLVVLIFVELVLGGLGNLFGFPVRKVLFVLGILATVVMMYINKVRISKAYIIPIIVVITYVGYGSIVGFINGNNIRDIFSDANSFLGIIYLILLANYFKGNFKKIDKAMALIVNCSTIVAIITIGLFFYSRTYLPEDQGIILKYMRLNDIFQYGLITGLVESNNYARIYLFNGIFMQMGAIILMVKLMSKEVKNKLYECLKLLVLLIGIFVSNTRGFWLGTAVGVVFVFGYYLWKRKERGLVLRRIVAVLALLYVFTAVLPLTIKTDYIPPQGVASGTESAKDRADSMLDFTNNISNRIRVIQLDFLAKRIVEKPVLGWGFGAHIEEYSQYMSDNNLPPVSSTNFELYYVELL</sequence>
<gene>
    <name evidence="7" type="ORF">HMPREF0216_00188</name>
</gene>
<evidence type="ECO:0000256" key="2">
    <source>
        <dbReference type="ARBA" id="ARBA00022692"/>
    </source>
</evidence>
<protein>
    <recommendedName>
        <fullName evidence="6">O-antigen ligase-related domain-containing protein</fullName>
    </recommendedName>
</protein>
<keyword evidence="2 5" id="KW-0812">Transmembrane</keyword>
<accession>L1QNI3</accession>
<feature type="transmembrane region" description="Helical" evidence="5">
    <location>
        <begin position="228"/>
        <end position="245"/>
    </location>
</feature>
<dbReference type="HOGENOM" id="CLU_760114_0_0_9"/>
<dbReference type="Pfam" id="PF04932">
    <property type="entry name" value="Wzy_C"/>
    <property type="match status" value="1"/>
</dbReference>
<keyword evidence="8" id="KW-1185">Reference proteome</keyword>
<proteinExistence type="predicted"/>
<feature type="transmembrane region" description="Helical" evidence="5">
    <location>
        <begin position="60"/>
        <end position="81"/>
    </location>
</feature>
<feature type="transmembrane region" description="Helical" evidence="5">
    <location>
        <begin position="37"/>
        <end position="53"/>
    </location>
</feature>
<keyword evidence="3 5" id="KW-1133">Transmembrane helix</keyword>
<feature type="transmembrane region" description="Helical" evidence="5">
    <location>
        <begin position="179"/>
        <end position="199"/>
    </location>
</feature>
<reference evidence="7 8" key="1">
    <citation type="submission" date="2012-05" db="EMBL/GenBank/DDBJ databases">
        <authorList>
            <person name="Weinstock G."/>
            <person name="Sodergren E."/>
            <person name="Lobos E.A."/>
            <person name="Fulton L."/>
            <person name="Fulton R."/>
            <person name="Courtney L."/>
            <person name="Fronick C."/>
            <person name="O'Laughlin M."/>
            <person name="Godfrey J."/>
            <person name="Wilson R.M."/>
            <person name="Miner T."/>
            <person name="Farmer C."/>
            <person name="Delehaunty K."/>
            <person name="Cordes M."/>
            <person name="Minx P."/>
            <person name="Tomlinson C."/>
            <person name="Chen J."/>
            <person name="Wollam A."/>
            <person name="Pepin K.H."/>
            <person name="Bhonagiri V."/>
            <person name="Zhang X."/>
            <person name="Suruliraj S."/>
            <person name="Warren W."/>
            <person name="Mitreva M."/>
            <person name="Mardis E.R."/>
            <person name="Wilson R.K."/>
        </authorList>
    </citation>
    <scope>NUCLEOTIDE SEQUENCE [LARGE SCALE GENOMIC DNA]</scope>
    <source>
        <strain evidence="7 8">DSM 1785</strain>
    </source>
</reference>
<dbReference type="eggNOG" id="ENOG502ZWEH">
    <property type="taxonomic scope" value="Bacteria"/>
</dbReference>
<dbReference type="PANTHER" id="PTHR37422:SF23">
    <property type="entry name" value="TEICHURONIC ACID BIOSYNTHESIS PROTEIN TUAE"/>
    <property type="match status" value="1"/>
</dbReference>
<dbReference type="Proteomes" id="UP000010420">
    <property type="component" value="Unassembled WGS sequence"/>
</dbReference>